<protein>
    <submittedName>
        <fullName evidence="1">Uncharacterized protein</fullName>
    </submittedName>
</protein>
<accession>A0A5N6Q013</accession>
<dbReference type="AlphaFoldDB" id="A0A5N6Q013"/>
<evidence type="ECO:0000313" key="2">
    <source>
        <dbReference type="Proteomes" id="UP000326396"/>
    </source>
</evidence>
<dbReference type="Proteomes" id="UP000326396">
    <property type="component" value="Linkage Group LG1"/>
</dbReference>
<gene>
    <name evidence="1" type="ORF">E3N88_00522</name>
</gene>
<dbReference type="EMBL" id="SZYD01000001">
    <property type="protein sequence ID" value="KAD7477386.1"/>
    <property type="molecule type" value="Genomic_DNA"/>
</dbReference>
<evidence type="ECO:0000313" key="1">
    <source>
        <dbReference type="EMBL" id="KAD7477386.1"/>
    </source>
</evidence>
<keyword evidence="2" id="KW-1185">Reference proteome</keyword>
<reference evidence="1 2" key="1">
    <citation type="submission" date="2019-05" db="EMBL/GenBank/DDBJ databases">
        <title>Mikania micrantha, genome provides insights into the molecular mechanism of rapid growth.</title>
        <authorList>
            <person name="Liu B."/>
        </authorList>
    </citation>
    <scope>NUCLEOTIDE SEQUENCE [LARGE SCALE GENOMIC DNA]</scope>
    <source>
        <strain evidence="1">NLD-2019</strain>
        <tissue evidence="1">Leaf</tissue>
    </source>
</reference>
<proteinExistence type="predicted"/>
<name>A0A5N6Q013_9ASTR</name>
<comment type="caution">
    <text evidence="1">The sequence shown here is derived from an EMBL/GenBank/DDBJ whole genome shotgun (WGS) entry which is preliminary data.</text>
</comment>
<organism evidence="1 2">
    <name type="scientific">Mikania micrantha</name>
    <name type="common">bitter vine</name>
    <dbReference type="NCBI Taxonomy" id="192012"/>
    <lineage>
        <taxon>Eukaryota</taxon>
        <taxon>Viridiplantae</taxon>
        <taxon>Streptophyta</taxon>
        <taxon>Embryophyta</taxon>
        <taxon>Tracheophyta</taxon>
        <taxon>Spermatophyta</taxon>
        <taxon>Magnoliopsida</taxon>
        <taxon>eudicotyledons</taxon>
        <taxon>Gunneridae</taxon>
        <taxon>Pentapetalae</taxon>
        <taxon>asterids</taxon>
        <taxon>campanulids</taxon>
        <taxon>Asterales</taxon>
        <taxon>Asteraceae</taxon>
        <taxon>Asteroideae</taxon>
        <taxon>Heliantheae alliance</taxon>
        <taxon>Eupatorieae</taxon>
        <taxon>Mikania</taxon>
    </lineage>
</organism>
<sequence>MNDLKSIIANSFTWAVWEQFEKGRYDSDDIKRVKRDVSAHRDWSYLFGPSNDFEDWKNPNQKADSEDQKADVMNLEVVDKL</sequence>